<evidence type="ECO:0000256" key="12">
    <source>
        <dbReference type="ARBA" id="ARBA00022842"/>
    </source>
</evidence>
<dbReference type="SFLD" id="SFLDG00002">
    <property type="entry name" value="C1.7:_P-type_atpase_like"/>
    <property type="match status" value="1"/>
</dbReference>
<dbReference type="InterPro" id="IPR006068">
    <property type="entry name" value="ATPase_P-typ_cation-transptr_C"/>
</dbReference>
<gene>
    <name evidence="21" type="primary">mgtA</name>
    <name evidence="21" type="ORF">D7X32_37410</name>
</gene>
<evidence type="ECO:0000256" key="16">
    <source>
        <dbReference type="ARBA" id="ARBA00029806"/>
    </source>
</evidence>
<dbReference type="SMART" id="SM00831">
    <property type="entry name" value="Cation_ATPase_N"/>
    <property type="match status" value="1"/>
</dbReference>
<feature type="transmembrane region" description="Helical" evidence="19">
    <location>
        <begin position="841"/>
        <end position="860"/>
    </location>
</feature>
<dbReference type="PRINTS" id="PR01836">
    <property type="entry name" value="MGATPASE"/>
</dbReference>
<keyword evidence="12" id="KW-0460">Magnesium</keyword>
<evidence type="ECO:0000256" key="15">
    <source>
        <dbReference type="ARBA" id="ARBA00023136"/>
    </source>
</evidence>
<evidence type="ECO:0000256" key="10">
    <source>
        <dbReference type="ARBA" id="ARBA00022741"/>
    </source>
</evidence>
<dbReference type="Gene3D" id="3.40.50.1000">
    <property type="entry name" value="HAD superfamily/HAD-like"/>
    <property type="match status" value="1"/>
</dbReference>
<dbReference type="NCBIfam" id="TIGR01524">
    <property type="entry name" value="ATPase-IIIB_Mg"/>
    <property type="match status" value="1"/>
</dbReference>
<feature type="region of interest" description="Disordered" evidence="18">
    <location>
        <begin position="1"/>
        <end position="37"/>
    </location>
</feature>
<evidence type="ECO:0000256" key="6">
    <source>
        <dbReference type="ARBA" id="ARBA00022475"/>
    </source>
</evidence>
<dbReference type="InterPro" id="IPR023214">
    <property type="entry name" value="HAD_sf"/>
</dbReference>
<evidence type="ECO:0000313" key="21">
    <source>
        <dbReference type="EMBL" id="RKG95991.1"/>
    </source>
</evidence>
<dbReference type="SFLD" id="SFLDS00003">
    <property type="entry name" value="Haloacid_Dehalogenase"/>
    <property type="match status" value="1"/>
</dbReference>
<dbReference type="Proteomes" id="UP000268313">
    <property type="component" value="Unassembled WGS sequence"/>
</dbReference>
<dbReference type="InterPro" id="IPR023299">
    <property type="entry name" value="ATPase_P-typ_cyto_dom_N"/>
</dbReference>
<feature type="domain" description="Cation-transporting P-type ATPase N-terminal" evidence="20">
    <location>
        <begin position="35"/>
        <end position="108"/>
    </location>
</feature>
<feature type="transmembrane region" description="Helical" evidence="19">
    <location>
        <begin position="271"/>
        <end position="289"/>
    </location>
</feature>
<evidence type="ECO:0000256" key="1">
    <source>
        <dbReference type="ARBA" id="ARBA00003954"/>
    </source>
</evidence>
<dbReference type="Gene3D" id="3.40.1110.10">
    <property type="entry name" value="Calcium-transporting ATPase, cytoplasmic domain N"/>
    <property type="match status" value="1"/>
</dbReference>
<organism evidence="21 22">
    <name type="scientific">Corallococcus carmarthensis</name>
    <dbReference type="NCBI Taxonomy" id="2316728"/>
    <lineage>
        <taxon>Bacteria</taxon>
        <taxon>Pseudomonadati</taxon>
        <taxon>Myxococcota</taxon>
        <taxon>Myxococcia</taxon>
        <taxon>Myxococcales</taxon>
        <taxon>Cystobacterineae</taxon>
        <taxon>Myxococcaceae</taxon>
        <taxon>Corallococcus</taxon>
    </lineage>
</organism>
<dbReference type="InterPro" id="IPR036412">
    <property type="entry name" value="HAD-like_sf"/>
</dbReference>
<dbReference type="InterPro" id="IPR008250">
    <property type="entry name" value="ATPase_P-typ_transduc_dom_A_sf"/>
</dbReference>
<dbReference type="SUPFAM" id="SSF56784">
    <property type="entry name" value="HAD-like"/>
    <property type="match status" value="1"/>
</dbReference>
<dbReference type="Gene3D" id="2.70.150.10">
    <property type="entry name" value="Calcium-transporting ATPase, cytoplasmic transduction domain A"/>
    <property type="match status" value="1"/>
</dbReference>
<evidence type="ECO:0000256" key="9">
    <source>
        <dbReference type="ARBA" id="ARBA00022692"/>
    </source>
</evidence>
<dbReference type="InterPro" id="IPR004014">
    <property type="entry name" value="ATPase_P-typ_cation-transptr_N"/>
</dbReference>
<dbReference type="GO" id="GO:0005524">
    <property type="term" value="F:ATP binding"/>
    <property type="evidence" value="ECO:0007669"/>
    <property type="project" value="UniProtKB-KW"/>
</dbReference>
<protein>
    <recommendedName>
        <fullName evidence="5">Magnesium-transporting ATPase, P-type 1</fullName>
        <ecNumber evidence="4">7.2.2.14</ecNumber>
    </recommendedName>
    <alternativeName>
        <fullName evidence="16">Mg(2+) transport ATPase, P-type 1</fullName>
    </alternativeName>
</protein>
<keyword evidence="6" id="KW-1003">Cell membrane</keyword>
<dbReference type="SFLD" id="SFLDF00027">
    <property type="entry name" value="p-type_atpase"/>
    <property type="match status" value="1"/>
</dbReference>
<dbReference type="GO" id="GO:0015444">
    <property type="term" value="F:P-type magnesium transporter activity"/>
    <property type="evidence" value="ECO:0007669"/>
    <property type="project" value="UniProtKB-EC"/>
</dbReference>
<feature type="transmembrane region" description="Helical" evidence="19">
    <location>
        <begin position="807"/>
        <end position="829"/>
    </location>
</feature>
<evidence type="ECO:0000256" key="2">
    <source>
        <dbReference type="ARBA" id="ARBA00004429"/>
    </source>
</evidence>
<dbReference type="AlphaFoldDB" id="A0A3A8K0G1"/>
<keyword evidence="9 19" id="KW-0812">Transmembrane</keyword>
<comment type="caution">
    <text evidence="21">The sequence shown here is derived from an EMBL/GenBank/DDBJ whole genome shotgun (WGS) entry which is preliminary data.</text>
</comment>
<dbReference type="InterPro" id="IPR006415">
    <property type="entry name" value="P-type_ATPase_IIIB"/>
</dbReference>
<proteinExistence type="inferred from homology"/>
<dbReference type="InterPro" id="IPR023298">
    <property type="entry name" value="ATPase_P-typ_TM_dom_sf"/>
</dbReference>
<comment type="catalytic activity">
    <reaction evidence="17">
        <text>Mg(2+)(out) + ATP + H2O = Mg(2+)(in) + ADP + phosphate + H(+)</text>
        <dbReference type="Rhea" id="RHEA:10260"/>
        <dbReference type="ChEBI" id="CHEBI:15377"/>
        <dbReference type="ChEBI" id="CHEBI:15378"/>
        <dbReference type="ChEBI" id="CHEBI:18420"/>
        <dbReference type="ChEBI" id="CHEBI:30616"/>
        <dbReference type="ChEBI" id="CHEBI:43474"/>
        <dbReference type="ChEBI" id="CHEBI:456216"/>
        <dbReference type="EC" id="7.2.2.14"/>
    </reaction>
</comment>
<keyword evidence="13" id="KW-1278">Translocase</keyword>
<evidence type="ECO:0000256" key="5">
    <source>
        <dbReference type="ARBA" id="ARBA00013555"/>
    </source>
</evidence>
<evidence type="ECO:0000313" key="22">
    <source>
        <dbReference type="Proteomes" id="UP000268313"/>
    </source>
</evidence>
<feature type="transmembrane region" description="Helical" evidence="19">
    <location>
        <begin position="745"/>
        <end position="769"/>
    </location>
</feature>
<evidence type="ECO:0000256" key="3">
    <source>
        <dbReference type="ARBA" id="ARBA00008746"/>
    </source>
</evidence>
<dbReference type="InterPro" id="IPR059000">
    <property type="entry name" value="ATPase_P-type_domA"/>
</dbReference>
<accession>A0A3A8K0G1</accession>
<dbReference type="InterPro" id="IPR018303">
    <property type="entry name" value="ATPase_P-typ_P_site"/>
</dbReference>
<dbReference type="OrthoDB" id="9763278at2"/>
<evidence type="ECO:0000256" key="18">
    <source>
        <dbReference type="SAM" id="MobiDB-lite"/>
    </source>
</evidence>
<dbReference type="Pfam" id="PF00122">
    <property type="entry name" value="E1-E2_ATPase"/>
    <property type="match status" value="1"/>
</dbReference>
<feature type="transmembrane region" description="Helical" evidence="19">
    <location>
        <begin position="112"/>
        <end position="129"/>
    </location>
</feature>
<keyword evidence="22" id="KW-1185">Reference proteome</keyword>
<dbReference type="InterPro" id="IPR044492">
    <property type="entry name" value="P_typ_ATPase_HD_dom"/>
</dbReference>
<dbReference type="NCBIfam" id="TIGR01494">
    <property type="entry name" value="ATPase_P-type"/>
    <property type="match status" value="2"/>
</dbReference>
<dbReference type="GO" id="GO:0005886">
    <property type="term" value="C:plasma membrane"/>
    <property type="evidence" value="ECO:0007669"/>
    <property type="project" value="UniProtKB-SubCell"/>
</dbReference>
<dbReference type="EMBL" id="RAWE01000233">
    <property type="protein sequence ID" value="RKG95991.1"/>
    <property type="molecule type" value="Genomic_DNA"/>
</dbReference>
<evidence type="ECO:0000256" key="14">
    <source>
        <dbReference type="ARBA" id="ARBA00022989"/>
    </source>
</evidence>
<dbReference type="Pfam" id="PF00689">
    <property type="entry name" value="Cation_ATPase_C"/>
    <property type="match status" value="1"/>
</dbReference>
<dbReference type="Gene3D" id="1.20.1110.10">
    <property type="entry name" value="Calcium-transporting ATPase, transmembrane domain"/>
    <property type="match status" value="1"/>
</dbReference>
<name>A0A3A8K0G1_9BACT</name>
<dbReference type="PANTHER" id="PTHR42861">
    <property type="entry name" value="CALCIUM-TRANSPORTING ATPASE"/>
    <property type="match status" value="1"/>
</dbReference>
<dbReference type="SUPFAM" id="SSF81665">
    <property type="entry name" value="Calcium ATPase, transmembrane domain M"/>
    <property type="match status" value="1"/>
</dbReference>
<keyword evidence="7" id="KW-0997">Cell inner membrane</keyword>
<evidence type="ECO:0000256" key="4">
    <source>
        <dbReference type="ARBA" id="ARBA00012786"/>
    </source>
</evidence>
<dbReference type="SUPFAM" id="SSF81653">
    <property type="entry name" value="Calcium ATPase, transduction domain A"/>
    <property type="match status" value="1"/>
</dbReference>
<evidence type="ECO:0000256" key="13">
    <source>
        <dbReference type="ARBA" id="ARBA00022967"/>
    </source>
</evidence>
<dbReference type="Pfam" id="PF13246">
    <property type="entry name" value="Cation_ATPase"/>
    <property type="match status" value="1"/>
</dbReference>
<keyword evidence="11" id="KW-0067">ATP-binding</keyword>
<feature type="transmembrane region" description="Helical" evidence="19">
    <location>
        <begin position="775"/>
        <end position="795"/>
    </location>
</feature>
<reference evidence="22" key="1">
    <citation type="submission" date="2018-09" db="EMBL/GenBank/DDBJ databases">
        <authorList>
            <person name="Livingstone P.G."/>
            <person name="Whitworth D.E."/>
        </authorList>
    </citation>
    <scope>NUCLEOTIDE SEQUENCE [LARGE SCALE GENOMIC DNA]</scope>
    <source>
        <strain evidence="22">CA043D</strain>
    </source>
</reference>
<dbReference type="PROSITE" id="PS00154">
    <property type="entry name" value="ATPASE_E1_E2"/>
    <property type="match status" value="1"/>
</dbReference>
<feature type="transmembrane region" description="Helical" evidence="19">
    <location>
        <begin position="84"/>
        <end position="106"/>
    </location>
</feature>
<keyword evidence="10" id="KW-0547">Nucleotide-binding</keyword>
<evidence type="ECO:0000259" key="20">
    <source>
        <dbReference type="SMART" id="SM00831"/>
    </source>
</evidence>
<evidence type="ECO:0000256" key="11">
    <source>
        <dbReference type="ARBA" id="ARBA00022840"/>
    </source>
</evidence>
<dbReference type="EC" id="7.2.2.14" evidence="4"/>
<evidence type="ECO:0000256" key="7">
    <source>
        <dbReference type="ARBA" id="ARBA00022519"/>
    </source>
</evidence>
<keyword evidence="14 19" id="KW-1133">Transmembrane helix</keyword>
<keyword evidence="21" id="KW-0378">Hydrolase</keyword>
<dbReference type="GO" id="GO:0016887">
    <property type="term" value="F:ATP hydrolysis activity"/>
    <property type="evidence" value="ECO:0007669"/>
    <property type="project" value="InterPro"/>
</dbReference>
<comment type="subcellular location">
    <subcellularLocation>
        <location evidence="2">Cell inner membrane</location>
        <topology evidence="2">Multi-pass membrane protein</topology>
    </subcellularLocation>
</comment>
<evidence type="ECO:0000256" key="17">
    <source>
        <dbReference type="ARBA" id="ARBA00047295"/>
    </source>
</evidence>
<comment type="function">
    <text evidence="1">Mediates magnesium influx to the cytosol.</text>
</comment>
<comment type="similarity">
    <text evidence="3">Belongs to the cation transport ATPase (P-type) (TC 3.A.3) family. Type IIIB subfamily.</text>
</comment>
<dbReference type="InterPro" id="IPR001757">
    <property type="entry name" value="P_typ_ATPase"/>
</dbReference>
<keyword evidence="8" id="KW-0597">Phosphoprotein</keyword>
<keyword evidence="15 19" id="KW-0472">Membrane</keyword>
<sequence length="871" mass="93283">MGVERSSSRGARALAHPPRHAGGRRGPAPERKGPPAWGEPVEALLARLGSTLQGLSQQEAEARLESLGPNALEARRRRPLLLELLLRLGNPLVLVLLVACGISAVVHDLTSSIIIAVIVLISVTLDFVQEHRASEAAERLRGAVALRARVLRDGVEQVRPATEVVPGDVVLLATGSRVPADARVLESHALSVNESPLTGEPYPVEKAPGLAPGDAPLAEVGNTVFAGTSVLGGTGRALVFATGRDTEVGGIARGLDAPVASTAFQRDTHSFSVMLMRLTVLMVLFVLLVNLTLERPLLESFLFAMALAVGLTPELLPMVVSVTLARGALRLADQGVIVKRLSAVHDLGCMDVLCTDKTGTLTEANIRLERAEDAAFQRSERTLAWAYLNSHFATGLRSPMDEAILARRVECTQGWVKQDELPFDFERRRVSVLLEKAGRRVLVVKGSPEALLPLCGSREAVDGTVQALDAAGREALQDRADALSEQGFRVLGLAWRDDLAPDAQVSLEDETGLVFAGFASFLDPPKQSARPALTALREAGIAVKVVTGDNARVAVHVCQELGLEVQGVLTGAELALLDDPGLRARAEDTTLFARVSPAQKSRILRALRQRGHVVGFLGDGINDAPSLHEADVGISVAGAVDVAREAAALLLLRPELGVLHDGVLEGRRTFGNVMKYIRMGTSSNFGNMLSMALASLVLPFLPMLPIQILLNNMLYDVSELAIPLDTVDAEQLARPTRWDMRFVRLYMAVFGTLSSLFDAATFTVLLHGFHAGAPLFQTGWFMESLTTQVLVIFIIRTRGGAGRGPPARLLLLSSLGVVVVANVLPFTPLGHVFGFVPPPPAILASLGALVALYLACAAWLNRWFFRSFDTT</sequence>
<evidence type="ECO:0000256" key="19">
    <source>
        <dbReference type="SAM" id="Phobius"/>
    </source>
</evidence>
<dbReference type="Pfam" id="PF00690">
    <property type="entry name" value="Cation_ATPase_N"/>
    <property type="match status" value="1"/>
</dbReference>
<evidence type="ECO:0000256" key="8">
    <source>
        <dbReference type="ARBA" id="ARBA00022553"/>
    </source>
</evidence>